<evidence type="ECO:0000313" key="6">
    <source>
        <dbReference type="Proteomes" id="UP000509742"/>
    </source>
</evidence>
<evidence type="ECO:0000313" key="3">
    <source>
        <dbReference type="EMBL" id="BCD45230.1"/>
    </source>
</evidence>
<dbReference type="OrthoDB" id="9793681at2"/>
<dbReference type="EMBL" id="AP019774">
    <property type="protein sequence ID" value="BCD69601.1"/>
    <property type="molecule type" value="Genomic_DNA"/>
</dbReference>
<keyword evidence="2" id="KW-0810">Translation regulation</keyword>
<name>A0A6J4CW69_9HELI</name>
<comment type="subunit">
    <text evidence="2">Interacts with ribosomal protein uL14 (rplN).</text>
</comment>
<dbReference type="GO" id="GO:0043023">
    <property type="term" value="F:ribosomal large subunit binding"/>
    <property type="evidence" value="ECO:0007669"/>
    <property type="project" value="TreeGrafter"/>
</dbReference>
<keyword evidence="6" id="KW-1185">Reference proteome</keyword>
<dbReference type="HAMAP" id="MF_01477">
    <property type="entry name" value="Iojap_RsfS"/>
    <property type="match status" value="1"/>
</dbReference>
<evidence type="ECO:0000313" key="4">
    <source>
        <dbReference type="EMBL" id="BCD69601.1"/>
    </source>
</evidence>
<dbReference type="SUPFAM" id="SSF81301">
    <property type="entry name" value="Nucleotidyltransferase"/>
    <property type="match status" value="1"/>
</dbReference>
<dbReference type="GO" id="GO:0090071">
    <property type="term" value="P:negative regulation of ribosome biogenesis"/>
    <property type="evidence" value="ECO:0007669"/>
    <property type="project" value="UniProtKB-UniRule"/>
</dbReference>
<dbReference type="NCBIfam" id="TIGR00090">
    <property type="entry name" value="rsfS_iojap_ybeB"/>
    <property type="match status" value="1"/>
</dbReference>
<dbReference type="PANTHER" id="PTHR21043">
    <property type="entry name" value="IOJAP SUPERFAMILY ORTHOLOG"/>
    <property type="match status" value="1"/>
</dbReference>
<sequence length="108" mass="12440">MPTRIARIATLLEDKKATDIVVFDLCQQNYITDYVIIATALVGKHALSLLDHLKTNLKPLGEKFYAIDAENEEWIILDLGDLIIHVFTEVYRKRFDLEGFLKTYNNPT</sequence>
<dbReference type="Gene3D" id="3.30.460.10">
    <property type="entry name" value="Beta Polymerase, domain 2"/>
    <property type="match status" value="1"/>
</dbReference>
<evidence type="ECO:0000313" key="5">
    <source>
        <dbReference type="Proteomes" id="UP000317935"/>
    </source>
</evidence>
<dbReference type="GO" id="GO:0042256">
    <property type="term" value="P:cytosolic ribosome assembly"/>
    <property type="evidence" value="ECO:0007669"/>
    <property type="project" value="UniProtKB-UniRule"/>
</dbReference>
<dbReference type="Proteomes" id="UP000317935">
    <property type="component" value="Chromosome"/>
</dbReference>
<comment type="function">
    <text evidence="2">Functions as a ribosomal silencing factor. Interacts with ribosomal protein uL14 (rplN), blocking formation of intersubunit bridge B8. Prevents association of the 30S and 50S ribosomal subunits and the formation of functional ribosomes, thus repressing translation.</text>
</comment>
<gene>
    <name evidence="2 4" type="primary">rsfS</name>
    <name evidence="3" type="ORF">NHP190020_02690</name>
    <name evidence="4" type="ORF">SNTW_02460</name>
</gene>
<keyword evidence="2" id="KW-0963">Cytoplasm</keyword>
<dbReference type="PANTHER" id="PTHR21043:SF0">
    <property type="entry name" value="MITOCHONDRIAL ASSEMBLY OF RIBOSOMAL LARGE SUBUNIT PROTEIN 1"/>
    <property type="match status" value="1"/>
</dbReference>
<reference evidence="4 5" key="1">
    <citation type="submission" date="2019-06" db="EMBL/GenBank/DDBJ databases">
        <title>Complete genome sequence of Helicobacter suis SNTW101c.</title>
        <authorList>
            <person name="Rimbara E."/>
            <person name="Suzuki M."/>
            <person name="Matsui H."/>
            <person name="Nakamura M."/>
            <person name="Mori S."/>
            <person name="Shibayama K."/>
        </authorList>
    </citation>
    <scope>NUCLEOTIDE SEQUENCE [LARGE SCALE GENOMIC DNA]</scope>
    <source>
        <strain evidence="4 5">SNTW101c</strain>
    </source>
</reference>
<dbReference type="InterPro" id="IPR004394">
    <property type="entry name" value="Iojap/RsfS/C7orf30"/>
</dbReference>
<dbReference type="RefSeq" id="WP_034376952.1">
    <property type="nucleotide sequence ID" value="NZ_AP019774.1"/>
</dbReference>
<proteinExistence type="inferred from homology"/>
<dbReference type="AlphaFoldDB" id="A0A6J4CW69"/>
<dbReference type="InterPro" id="IPR043519">
    <property type="entry name" value="NT_sf"/>
</dbReference>
<organism evidence="4 5">
    <name type="scientific">Helicobacter suis</name>
    <dbReference type="NCBI Taxonomy" id="104628"/>
    <lineage>
        <taxon>Bacteria</taxon>
        <taxon>Pseudomonadati</taxon>
        <taxon>Campylobacterota</taxon>
        <taxon>Epsilonproteobacteria</taxon>
        <taxon>Campylobacterales</taxon>
        <taxon>Helicobacteraceae</taxon>
        <taxon>Helicobacter</taxon>
    </lineage>
</organism>
<comment type="subcellular location">
    <subcellularLocation>
        <location evidence="2">Cytoplasm</location>
    </subcellularLocation>
</comment>
<evidence type="ECO:0000256" key="2">
    <source>
        <dbReference type="HAMAP-Rule" id="MF_01477"/>
    </source>
</evidence>
<reference evidence="3 6" key="2">
    <citation type="submission" date="2020-04" db="EMBL/GenBank/DDBJ databases">
        <title>Genomic analysis of gastric non-Helicobacter pylori Helicobacters isolated in Japan.</title>
        <authorList>
            <person name="Suzuki M."/>
            <person name="Rimbara E."/>
        </authorList>
    </citation>
    <scope>NUCLEOTIDE SEQUENCE [LARGE SCALE GENOMIC DNA]</scope>
    <source>
        <strain evidence="3 6">NHP19-0020</strain>
    </source>
</reference>
<dbReference type="GO" id="GO:0005737">
    <property type="term" value="C:cytoplasm"/>
    <property type="evidence" value="ECO:0007669"/>
    <property type="project" value="UniProtKB-SubCell"/>
</dbReference>
<protein>
    <recommendedName>
        <fullName evidence="2">Ribosomal silencing factor RsfS</fullName>
    </recommendedName>
</protein>
<evidence type="ECO:0000256" key="1">
    <source>
        <dbReference type="ARBA" id="ARBA00010574"/>
    </source>
</evidence>
<dbReference type="GO" id="GO:0017148">
    <property type="term" value="P:negative regulation of translation"/>
    <property type="evidence" value="ECO:0007669"/>
    <property type="project" value="UniProtKB-UniRule"/>
</dbReference>
<dbReference type="Proteomes" id="UP000509742">
    <property type="component" value="Chromosome"/>
</dbReference>
<dbReference type="Pfam" id="PF02410">
    <property type="entry name" value="RsfS"/>
    <property type="match status" value="1"/>
</dbReference>
<accession>A0A6J4CW69</accession>
<comment type="similarity">
    <text evidence="1 2">Belongs to the Iojap/RsfS family.</text>
</comment>
<dbReference type="EMBL" id="AP023036">
    <property type="protein sequence ID" value="BCD45230.1"/>
    <property type="molecule type" value="Genomic_DNA"/>
</dbReference>
<keyword evidence="2" id="KW-0678">Repressor</keyword>